<evidence type="ECO:0000259" key="12">
    <source>
        <dbReference type="Pfam" id="PF01576"/>
    </source>
</evidence>
<comment type="function">
    <text evidence="10">Paramyosin is a major structural component of many thick filaments isolated from invertebrate muscles.</text>
</comment>
<keyword evidence="9" id="KW-0514">Muscle protein</keyword>
<feature type="domain" description="Myosin tail" evidence="12">
    <location>
        <begin position="571"/>
        <end position="764"/>
    </location>
</feature>
<evidence type="ECO:0000256" key="4">
    <source>
        <dbReference type="ARBA" id="ARBA00022433"/>
    </source>
</evidence>
<evidence type="ECO:0000313" key="14">
    <source>
        <dbReference type="Proteomes" id="UP000499080"/>
    </source>
</evidence>
<evidence type="ECO:0000256" key="11">
    <source>
        <dbReference type="SAM" id="Coils"/>
    </source>
</evidence>
<evidence type="ECO:0000256" key="2">
    <source>
        <dbReference type="ARBA" id="ARBA00008447"/>
    </source>
</evidence>
<keyword evidence="8" id="KW-0505">Motor protein</keyword>
<proteinExistence type="inferred from homology"/>
<organism evidence="13 14">
    <name type="scientific">Araneus ventricosus</name>
    <name type="common">Orbweaver spider</name>
    <name type="synonym">Epeira ventricosa</name>
    <dbReference type="NCBI Taxonomy" id="182803"/>
    <lineage>
        <taxon>Eukaryota</taxon>
        <taxon>Metazoa</taxon>
        <taxon>Ecdysozoa</taxon>
        <taxon>Arthropoda</taxon>
        <taxon>Chelicerata</taxon>
        <taxon>Arachnida</taxon>
        <taxon>Araneae</taxon>
        <taxon>Araneomorphae</taxon>
        <taxon>Entelegynae</taxon>
        <taxon>Araneoidea</taxon>
        <taxon>Araneidae</taxon>
        <taxon>Araneus</taxon>
    </lineage>
</organism>
<dbReference type="AlphaFoldDB" id="A0A4Y2CZH2"/>
<sequence>MSSVKTSKFVYRSTAGGAGDLNIEYGPDLGAFTRLEDKIRLLQEDLESERELRQRLEMNKKRDLELSKLRKLLDDVHLESEENAHHLRKKHQEAIVEMQDQLDQANKSKAKIEREKQKFQAEVYDLLSQVELANKDKFAAQKTVERLELSIHDLNIHIEELNRQVTEVSSQRSRLSSENTELMKEVQEYKLHLDNANHLKGQLAVQLEEIRRRLEDEERRRSALEQHSHTLEVEVESLKTQLDEESEARIDLERQLSKANGEAATWKSKYEAECTAHADEVDELRRRLAQKTAEYEEQLQALLNKCSALEKHKSRLQSEVEVLIMDLEKATTHAQNLEKRVSQLEKLNHDLKSKVDELIALLEAAQRDFRAKVAELQKLQHDFDKLKDLKEALARENKKLADDLGDCKAQLSDATRRIHEMDLEIKRLETEREELSAAYREAESLRKQEEAKAMRLAQDLAQMRHDYEKRLAAKEEELEALRKQYQIEVDQLNMRLAEAEAKLKSEIARIKKKMQVQITELEMSLDVANKQNLDLQRTIKKQALQMQELQSHYDEVTRQLQQAIDQLGVAQRRVQTLQMELDEMRSTVEQVVDEKYNRTIIELKTIKDQLTEEQERCVKIESIKKSLEMEVHSLQVRIEEVEANALAGGRRVISKLEARIRDVEIEMEEEKRRHSETQKSMRKKENRLRELMLQTEDDHKTITMLNDAVEKLSEKVKMYKRQLDETEGISQQNLSRVRRFQRELEAAEDRAEAAEGNLSMIRAKHRSWVTTNQVPGGVRQVFVTEETTTSNY</sequence>
<evidence type="ECO:0000256" key="10">
    <source>
        <dbReference type="ARBA" id="ARBA00049580"/>
    </source>
</evidence>
<evidence type="ECO:0000256" key="8">
    <source>
        <dbReference type="ARBA" id="ARBA00023175"/>
    </source>
</evidence>
<evidence type="ECO:0000313" key="13">
    <source>
        <dbReference type="EMBL" id="GBM09803.1"/>
    </source>
</evidence>
<keyword evidence="14" id="KW-1185">Reference proteome</keyword>
<gene>
    <name evidence="13" type="primary">PRM_1</name>
    <name evidence="13" type="ORF">AVEN_234639_1</name>
</gene>
<keyword evidence="4" id="KW-0787">Thick filament</keyword>
<dbReference type="OrthoDB" id="2018427at2759"/>
<evidence type="ECO:0000256" key="9">
    <source>
        <dbReference type="ARBA" id="ARBA00023179"/>
    </source>
</evidence>
<keyword evidence="7" id="KW-0518">Myosin</keyword>
<dbReference type="InterPro" id="IPR002928">
    <property type="entry name" value="Myosin_tail"/>
</dbReference>
<evidence type="ECO:0000256" key="3">
    <source>
        <dbReference type="ARBA" id="ARBA00018623"/>
    </source>
</evidence>
<evidence type="ECO:0000256" key="1">
    <source>
        <dbReference type="ARBA" id="ARBA00004657"/>
    </source>
</evidence>
<name>A0A4Y2CZH2_ARAVE</name>
<dbReference type="GO" id="GO:0032982">
    <property type="term" value="C:myosin filament"/>
    <property type="evidence" value="ECO:0007669"/>
    <property type="project" value="UniProtKB-KW"/>
</dbReference>
<accession>A0A4Y2CZH2</accession>
<protein>
    <recommendedName>
        <fullName evidence="3">Paramyosin</fullName>
    </recommendedName>
</protein>
<dbReference type="SUPFAM" id="SSF90257">
    <property type="entry name" value="Myosin rod fragments"/>
    <property type="match status" value="3"/>
</dbReference>
<dbReference type="GO" id="GO:0005923">
    <property type="term" value="C:bicellular tight junction"/>
    <property type="evidence" value="ECO:0007669"/>
    <property type="project" value="TreeGrafter"/>
</dbReference>
<evidence type="ECO:0000256" key="5">
    <source>
        <dbReference type="ARBA" id="ARBA00022490"/>
    </source>
</evidence>
<comment type="caution">
    <text evidence="13">The sequence shown here is derived from an EMBL/GenBank/DDBJ whole genome shotgun (WGS) entry which is preliminary data.</text>
</comment>
<dbReference type="PANTHER" id="PTHR46349:SF6">
    <property type="entry name" value="MYOSIN-6-LIKE"/>
    <property type="match status" value="1"/>
</dbReference>
<feature type="domain" description="Myosin tail" evidence="12">
    <location>
        <begin position="55"/>
        <end position="558"/>
    </location>
</feature>
<dbReference type="Proteomes" id="UP000499080">
    <property type="component" value="Unassembled WGS sequence"/>
</dbReference>
<keyword evidence="5" id="KW-0963">Cytoplasm</keyword>
<dbReference type="GO" id="GO:0016459">
    <property type="term" value="C:myosin complex"/>
    <property type="evidence" value="ECO:0007669"/>
    <property type="project" value="InterPro"/>
</dbReference>
<comment type="subcellular location">
    <subcellularLocation>
        <location evidence="1">Cytoplasm</location>
        <location evidence="1">Myofibril</location>
    </subcellularLocation>
</comment>
<dbReference type="GO" id="GO:0030016">
    <property type="term" value="C:myofibril"/>
    <property type="evidence" value="ECO:0007669"/>
    <property type="project" value="UniProtKB-SubCell"/>
</dbReference>
<dbReference type="Gene3D" id="1.20.5.340">
    <property type="match status" value="3"/>
</dbReference>
<dbReference type="PANTHER" id="PTHR46349">
    <property type="entry name" value="CINGULIN-LIKE PROTEIN 1-RELATED"/>
    <property type="match status" value="1"/>
</dbReference>
<reference evidence="13 14" key="1">
    <citation type="journal article" date="2019" name="Sci. Rep.">
        <title>Orb-weaving spider Araneus ventricosus genome elucidates the spidroin gene catalogue.</title>
        <authorList>
            <person name="Kono N."/>
            <person name="Nakamura H."/>
            <person name="Ohtoshi R."/>
            <person name="Moran D.A.P."/>
            <person name="Shinohara A."/>
            <person name="Yoshida Y."/>
            <person name="Fujiwara M."/>
            <person name="Mori M."/>
            <person name="Tomita M."/>
            <person name="Arakawa K."/>
        </authorList>
    </citation>
    <scope>NUCLEOTIDE SEQUENCE [LARGE SCALE GENOMIC DNA]</scope>
</reference>
<feature type="coiled-coil region" evidence="11">
    <location>
        <begin position="88"/>
        <end position="764"/>
    </location>
</feature>
<keyword evidence="6 11" id="KW-0175">Coiled coil</keyword>
<evidence type="ECO:0000256" key="6">
    <source>
        <dbReference type="ARBA" id="ARBA00023054"/>
    </source>
</evidence>
<dbReference type="Pfam" id="PF01576">
    <property type="entry name" value="Myosin_tail_1"/>
    <property type="match status" value="2"/>
</dbReference>
<comment type="similarity">
    <text evidence="2">Belongs to the paramyosin family.</text>
</comment>
<feature type="coiled-coil region" evidence="11">
    <location>
        <begin position="32"/>
        <end position="59"/>
    </location>
</feature>
<dbReference type="EMBL" id="BGPR01000276">
    <property type="protein sequence ID" value="GBM09803.1"/>
    <property type="molecule type" value="Genomic_DNA"/>
</dbReference>
<evidence type="ECO:0000256" key="7">
    <source>
        <dbReference type="ARBA" id="ARBA00023123"/>
    </source>
</evidence>